<dbReference type="GO" id="GO:0005524">
    <property type="term" value="F:ATP binding"/>
    <property type="evidence" value="ECO:0007669"/>
    <property type="project" value="UniProtKB-KW"/>
</dbReference>
<keyword evidence="2" id="KW-0813">Transport</keyword>
<dbReference type="RefSeq" id="WP_090307299.1">
    <property type="nucleotide sequence ID" value="NZ_FNRK01000011.1"/>
</dbReference>
<keyword evidence="4 6" id="KW-0067">ATP-binding</keyword>
<evidence type="ECO:0000313" key="6">
    <source>
        <dbReference type="EMBL" id="SEA47734.1"/>
    </source>
</evidence>
<name>A0A1H4BI72_9FIRM</name>
<dbReference type="GO" id="GO:0016887">
    <property type="term" value="F:ATP hydrolysis activity"/>
    <property type="evidence" value="ECO:0007669"/>
    <property type="project" value="InterPro"/>
</dbReference>
<gene>
    <name evidence="6" type="ORF">SAMN04515656_11188</name>
</gene>
<dbReference type="OrthoDB" id="9804199at2"/>
<evidence type="ECO:0000256" key="3">
    <source>
        <dbReference type="ARBA" id="ARBA00022741"/>
    </source>
</evidence>
<evidence type="ECO:0000256" key="1">
    <source>
        <dbReference type="ARBA" id="ARBA00005417"/>
    </source>
</evidence>
<keyword evidence="3" id="KW-0547">Nucleotide-binding</keyword>
<dbReference type="SUPFAM" id="SSF52540">
    <property type="entry name" value="P-loop containing nucleoside triphosphate hydrolases"/>
    <property type="match status" value="1"/>
</dbReference>
<comment type="similarity">
    <text evidence="1">Belongs to the ABC transporter superfamily.</text>
</comment>
<dbReference type="AlphaFoldDB" id="A0A1H4BI72"/>
<protein>
    <submittedName>
        <fullName evidence="6">Tungstate transport system ATP-binding protein</fullName>
    </submittedName>
</protein>
<reference evidence="6 7" key="1">
    <citation type="submission" date="2016-10" db="EMBL/GenBank/DDBJ databases">
        <authorList>
            <person name="de Groot N.N."/>
        </authorList>
    </citation>
    <scope>NUCLEOTIDE SEQUENCE [LARGE SCALE GENOMIC DNA]</scope>
    <source>
        <strain evidence="6 7">SR12</strain>
    </source>
</reference>
<dbReference type="Gene3D" id="3.40.50.300">
    <property type="entry name" value="P-loop containing nucleotide triphosphate hydrolases"/>
    <property type="match status" value="1"/>
</dbReference>
<accession>A0A1H4BI72</accession>
<organism evidence="6 7">
    <name type="scientific">Eubacterium aggregans</name>
    <dbReference type="NCBI Taxonomy" id="81409"/>
    <lineage>
        <taxon>Bacteria</taxon>
        <taxon>Bacillati</taxon>
        <taxon>Bacillota</taxon>
        <taxon>Clostridia</taxon>
        <taxon>Eubacteriales</taxon>
        <taxon>Eubacteriaceae</taxon>
        <taxon>Eubacterium</taxon>
    </lineage>
</organism>
<evidence type="ECO:0000256" key="2">
    <source>
        <dbReference type="ARBA" id="ARBA00022448"/>
    </source>
</evidence>
<proteinExistence type="inferred from homology"/>
<dbReference type="InterPro" id="IPR027417">
    <property type="entry name" value="P-loop_NTPase"/>
</dbReference>
<dbReference type="Proteomes" id="UP000199394">
    <property type="component" value="Unassembled WGS sequence"/>
</dbReference>
<evidence type="ECO:0000313" key="7">
    <source>
        <dbReference type="Proteomes" id="UP000199394"/>
    </source>
</evidence>
<keyword evidence="7" id="KW-1185">Reference proteome</keyword>
<dbReference type="InterPro" id="IPR003439">
    <property type="entry name" value="ABC_transporter-like_ATP-bd"/>
</dbReference>
<dbReference type="Pfam" id="PF00005">
    <property type="entry name" value="ABC_tran"/>
    <property type="match status" value="1"/>
</dbReference>
<dbReference type="InterPro" id="IPR003593">
    <property type="entry name" value="AAA+_ATPase"/>
</dbReference>
<dbReference type="InterPro" id="IPR050763">
    <property type="entry name" value="ABC_transporter_ATP-binding"/>
</dbReference>
<dbReference type="SMART" id="SM00382">
    <property type="entry name" value="AAA"/>
    <property type="match status" value="1"/>
</dbReference>
<sequence length="225" mass="25860">MIITNLEKRIGDLTISIPELGLESGKIHGLLGGNGCGKSTLAKLLMGAMDLDAGQIDWEDCGPRDITLMAQRPYLLKRTVLENLTYPLDIRHIKPEEGEMEKWLTQAGLWEKRDQYAPGLSSGERQKLSFIRSLVFKPRFVIIDETLSNLDPESLVQFEDFIHHWQEKEHITWLIISHQLAQINDLCDQVHFMEKGRIIESGDTEQVIFNPRTETVSRYMQCQRV</sequence>
<evidence type="ECO:0000259" key="5">
    <source>
        <dbReference type="PROSITE" id="PS50893"/>
    </source>
</evidence>
<dbReference type="EMBL" id="FNRK01000011">
    <property type="protein sequence ID" value="SEA47734.1"/>
    <property type="molecule type" value="Genomic_DNA"/>
</dbReference>
<dbReference type="InterPro" id="IPR017871">
    <property type="entry name" value="ABC_transporter-like_CS"/>
</dbReference>
<dbReference type="PROSITE" id="PS00211">
    <property type="entry name" value="ABC_TRANSPORTER_1"/>
    <property type="match status" value="1"/>
</dbReference>
<dbReference type="PANTHER" id="PTHR42711">
    <property type="entry name" value="ABC TRANSPORTER ATP-BINDING PROTEIN"/>
    <property type="match status" value="1"/>
</dbReference>
<evidence type="ECO:0000256" key="4">
    <source>
        <dbReference type="ARBA" id="ARBA00022840"/>
    </source>
</evidence>
<dbReference type="PROSITE" id="PS50893">
    <property type="entry name" value="ABC_TRANSPORTER_2"/>
    <property type="match status" value="1"/>
</dbReference>
<dbReference type="PANTHER" id="PTHR42711:SF5">
    <property type="entry name" value="ABC TRANSPORTER ATP-BINDING PROTEIN NATA"/>
    <property type="match status" value="1"/>
</dbReference>
<feature type="domain" description="ABC transporter" evidence="5">
    <location>
        <begin position="1"/>
        <end position="220"/>
    </location>
</feature>
<dbReference type="STRING" id="81409.SAMN04515656_11188"/>